<dbReference type="AlphaFoldDB" id="A0A2T7DZ38"/>
<evidence type="ECO:0000313" key="2">
    <source>
        <dbReference type="EMBL" id="PUZ60844.1"/>
    </source>
</evidence>
<reference evidence="2 3" key="1">
    <citation type="submission" date="2018-04" db="EMBL/GenBank/DDBJ databases">
        <title>WGS assembly of Panicum hallii var. hallii HAL2.</title>
        <authorList>
            <person name="Lovell J."/>
            <person name="Jenkins J."/>
            <person name="Lowry D."/>
            <person name="Mamidi S."/>
            <person name="Sreedasyam A."/>
            <person name="Weng X."/>
            <person name="Barry K."/>
            <person name="Bonette J."/>
            <person name="Campitelli B."/>
            <person name="Daum C."/>
            <person name="Gordon S."/>
            <person name="Gould B."/>
            <person name="Lipzen A."/>
            <person name="MacQueen A."/>
            <person name="Palacio-Mejia J."/>
            <person name="Plott C."/>
            <person name="Shakirov E."/>
            <person name="Shu S."/>
            <person name="Yoshinaga Y."/>
            <person name="Zane M."/>
            <person name="Rokhsar D."/>
            <person name="Grimwood J."/>
            <person name="Schmutz J."/>
            <person name="Juenger T."/>
        </authorList>
    </citation>
    <scope>NUCLEOTIDE SEQUENCE [LARGE SCALE GENOMIC DNA]</scope>
    <source>
        <strain evidence="3">cv. HAL2</strain>
    </source>
</reference>
<dbReference type="Gramene" id="PUZ60844">
    <property type="protein sequence ID" value="PUZ60844"/>
    <property type="gene ID" value="GQ55_4G199100"/>
</dbReference>
<feature type="region of interest" description="Disordered" evidence="1">
    <location>
        <begin position="1"/>
        <end position="21"/>
    </location>
</feature>
<protein>
    <submittedName>
        <fullName evidence="2">Uncharacterized protein</fullName>
    </submittedName>
</protein>
<evidence type="ECO:0000256" key="1">
    <source>
        <dbReference type="SAM" id="MobiDB-lite"/>
    </source>
</evidence>
<organism evidence="2 3">
    <name type="scientific">Panicum hallii var. hallii</name>
    <dbReference type="NCBI Taxonomy" id="1504633"/>
    <lineage>
        <taxon>Eukaryota</taxon>
        <taxon>Viridiplantae</taxon>
        <taxon>Streptophyta</taxon>
        <taxon>Embryophyta</taxon>
        <taxon>Tracheophyta</taxon>
        <taxon>Spermatophyta</taxon>
        <taxon>Magnoliopsida</taxon>
        <taxon>Liliopsida</taxon>
        <taxon>Poales</taxon>
        <taxon>Poaceae</taxon>
        <taxon>PACMAD clade</taxon>
        <taxon>Panicoideae</taxon>
        <taxon>Panicodae</taxon>
        <taxon>Paniceae</taxon>
        <taxon>Panicinae</taxon>
        <taxon>Panicum</taxon>
        <taxon>Panicum sect. Panicum</taxon>
    </lineage>
</organism>
<feature type="region of interest" description="Disordered" evidence="1">
    <location>
        <begin position="162"/>
        <end position="211"/>
    </location>
</feature>
<feature type="compositionally biased region" description="Polar residues" evidence="1">
    <location>
        <begin position="163"/>
        <end position="182"/>
    </location>
</feature>
<sequence length="211" mass="22971">MSEQRQRSLPQRQGRRGWQQRSWLQPELRWRRKRRRLQHVRRQQRPMLCAATPAAPSVLTRAPTQTSSCWPWMHLESMRRGGQPSTPIAALPEEASTAAVLLEEASVPAVLPEVRTAVALRAEACTAVELRAEAHLMATRWGPSGCGRGLLSWRLRWPVTDDTAGSTESAPFTGGATPSPQTGAKAITGSRPSSGTVGGLPSPRPTMSSGP</sequence>
<keyword evidence="3" id="KW-1185">Reference proteome</keyword>
<dbReference type="Proteomes" id="UP000244336">
    <property type="component" value="Chromosome 4"/>
</dbReference>
<dbReference type="EMBL" id="CM009752">
    <property type="protein sequence ID" value="PUZ60844.1"/>
    <property type="molecule type" value="Genomic_DNA"/>
</dbReference>
<gene>
    <name evidence="2" type="ORF">GQ55_4G199100</name>
</gene>
<accession>A0A2T7DZ38</accession>
<proteinExistence type="predicted"/>
<evidence type="ECO:0000313" key="3">
    <source>
        <dbReference type="Proteomes" id="UP000244336"/>
    </source>
</evidence>
<name>A0A2T7DZ38_9POAL</name>